<accession>A0AAV4PB25</accession>
<reference evidence="1 2" key="1">
    <citation type="submission" date="2021-06" db="EMBL/GenBank/DDBJ databases">
        <title>Caerostris extrusa draft genome.</title>
        <authorList>
            <person name="Kono N."/>
            <person name="Arakawa K."/>
        </authorList>
    </citation>
    <scope>NUCLEOTIDE SEQUENCE [LARGE SCALE GENOMIC DNA]</scope>
</reference>
<sequence length="118" mass="13522">MLKLHDIIRTASQLCLITFVKTVKVSGILIKGQRICSFLLLSWVEEISMEEFLIRLFVVCIHRLLVLSALMMSVSSSFIGLPTRHLLSHMAFLIADLPRIRFVKFLLKFPEISPANYC</sequence>
<comment type="caution">
    <text evidence="1">The sequence shown here is derived from an EMBL/GenBank/DDBJ whole genome shotgun (WGS) entry which is preliminary data.</text>
</comment>
<keyword evidence="2" id="KW-1185">Reference proteome</keyword>
<name>A0AAV4PB25_CAEEX</name>
<dbReference type="Proteomes" id="UP001054945">
    <property type="component" value="Unassembled WGS sequence"/>
</dbReference>
<dbReference type="EMBL" id="BPLR01004117">
    <property type="protein sequence ID" value="GIX92352.1"/>
    <property type="molecule type" value="Genomic_DNA"/>
</dbReference>
<evidence type="ECO:0000313" key="2">
    <source>
        <dbReference type="Proteomes" id="UP001054945"/>
    </source>
</evidence>
<proteinExistence type="predicted"/>
<organism evidence="1 2">
    <name type="scientific">Caerostris extrusa</name>
    <name type="common">Bark spider</name>
    <name type="synonym">Caerostris bankana</name>
    <dbReference type="NCBI Taxonomy" id="172846"/>
    <lineage>
        <taxon>Eukaryota</taxon>
        <taxon>Metazoa</taxon>
        <taxon>Ecdysozoa</taxon>
        <taxon>Arthropoda</taxon>
        <taxon>Chelicerata</taxon>
        <taxon>Arachnida</taxon>
        <taxon>Araneae</taxon>
        <taxon>Araneomorphae</taxon>
        <taxon>Entelegynae</taxon>
        <taxon>Araneoidea</taxon>
        <taxon>Araneidae</taxon>
        <taxon>Caerostris</taxon>
    </lineage>
</organism>
<evidence type="ECO:0000313" key="1">
    <source>
        <dbReference type="EMBL" id="GIX92352.1"/>
    </source>
</evidence>
<protein>
    <submittedName>
        <fullName evidence="1">Uncharacterized protein</fullName>
    </submittedName>
</protein>
<dbReference type="AlphaFoldDB" id="A0AAV4PB25"/>
<gene>
    <name evidence="1" type="ORF">CEXT_770261</name>
</gene>